<protein>
    <recommendedName>
        <fullName evidence="3">Plasmid replication, integration and excision activator</fullName>
    </recommendedName>
</protein>
<dbReference type="RefSeq" id="WP_345400595.1">
    <property type="nucleotide sequence ID" value="NZ_BAABLA010000101.1"/>
</dbReference>
<accession>A0ABW2C4H3</accession>
<evidence type="ECO:0000313" key="1">
    <source>
        <dbReference type="EMBL" id="MFC6869465.1"/>
    </source>
</evidence>
<evidence type="ECO:0000313" key="2">
    <source>
        <dbReference type="Proteomes" id="UP001596337"/>
    </source>
</evidence>
<keyword evidence="2" id="KW-1185">Reference proteome</keyword>
<proteinExistence type="predicted"/>
<evidence type="ECO:0008006" key="3">
    <source>
        <dbReference type="Google" id="ProtNLM"/>
    </source>
</evidence>
<gene>
    <name evidence="1" type="ORF">ACFQGD_20210</name>
</gene>
<dbReference type="Proteomes" id="UP001596337">
    <property type="component" value="Unassembled WGS sequence"/>
</dbReference>
<name>A0ABW2C4H3_9PSEU</name>
<dbReference type="EMBL" id="JBHSXX010000001">
    <property type="protein sequence ID" value="MFC6869465.1"/>
    <property type="molecule type" value="Genomic_DNA"/>
</dbReference>
<comment type="caution">
    <text evidence="1">The sequence shown here is derived from an EMBL/GenBank/DDBJ whole genome shotgun (WGS) entry which is preliminary data.</text>
</comment>
<organism evidence="1 2">
    <name type="scientific">Haloechinothrix salitolerans</name>
    <dbReference type="NCBI Taxonomy" id="926830"/>
    <lineage>
        <taxon>Bacteria</taxon>
        <taxon>Bacillati</taxon>
        <taxon>Actinomycetota</taxon>
        <taxon>Actinomycetes</taxon>
        <taxon>Pseudonocardiales</taxon>
        <taxon>Pseudonocardiaceae</taxon>
        <taxon>Haloechinothrix</taxon>
    </lineage>
</organism>
<reference evidence="2" key="1">
    <citation type="journal article" date="2019" name="Int. J. Syst. Evol. Microbiol.">
        <title>The Global Catalogue of Microorganisms (GCM) 10K type strain sequencing project: providing services to taxonomists for standard genome sequencing and annotation.</title>
        <authorList>
            <consortium name="The Broad Institute Genomics Platform"/>
            <consortium name="The Broad Institute Genome Sequencing Center for Infectious Disease"/>
            <person name="Wu L."/>
            <person name="Ma J."/>
        </authorList>
    </citation>
    <scope>NUCLEOTIDE SEQUENCE [LARGE SCALE GENOMIC DNA]</scope>
    <source>
        <strain evidence="2">KCTC 32255</strain>
    </source>
</reference>
<sequence length="120" mass="13202">MRLILDTSQFNKVEVTRPFAARVDNEGNQRRDKQGGTGLPLWACQVAVYTDDGAEVLQVTVADDNPPELIREQRVTLDGLEAMPWATNKGEPRVAYRAKSVMPVSTAKSTTTQQQVKAAS</sequence>